<dbReference type="EMBL" id="LLYZ01000005">
    <property type="protein sequence ID" value="KQK25831.1"/>
    <property type="molecule type" value="Genomic_DNA"/>
</dbReference>
<evidence type="ECO:0000256" key="1">
    <source>
        <dbReference type="SAM" id="SignalP"/>
    </source>
</evidence>
<dbReference type="RefSeq" id="WP_056014720.1">
    <property type="nucleotide sequence ID" value="NZ_LLYZ01000005.1"/>
</dbReference>
<evidence type="ECO:0008006" key="4">
    <source>
        <dbReference type="Google" id="ProtNLM"/>
    </source>
</evidence>
<evidence type="ECO:0000313" key="3">
    <source>
        <dbReference type="Proteomes" id="UP000051682"/>
    </source>
</evidence>
<keyword evidence="3" id="KW-1185">Reference proteome</keyword>
<comment type="caution">
    <text evidence="2">The sequence shown here is derived from an EMBL/GenBank/DDBJ whole genome shotgun (WGS) entry which is preliminary data.</text>
</comment>
<dbReference type="STRING" id="452084.AR438_09565"/>
<feature type="signal peptide" evidence="1">
    <location>
        <begin position="1"/>
        <end position="19"/>
    </location>
</feature>
<dbReference type="SUPFAM" id="SSF56925">
    <property type="entry name" value="OMPA-like"/>
    <property type="match status" value="1"/>
</dbReference>
<sequence length="173" mass="18985">MKKLLLLGAFALLGGAAHAQEGFKLGGHIGAPVGDASKYSPFTFGIDGAYMWNIAKNFDLGVATGYSHFVGKDYDYRGGRYKSEDFGYIPVAVSGKYSFAKAPIFVGLDLGYGISVKDGMDGGLYAQPKFGYQKNNMELYLGYQTIGSRRDFERERIDNNFGAINFGINFYLK</sequence>
<evidence type="ECO:0000313" key="2">
    <source>
        <dbReference type="EMBL" id="KQK25831.1"/>
    </source>
</evidence>
<organism evidence="2 3">
    <name type="scientific">Chryseobacterium aquaticum</name>
    <dbReference type="NCBI Taxonomy" id="452084"/>
    <lineage>
        <taxon>Bacteria</taxon>
        <taxon>Pseudomonadati</taxon>
        <taxon>Bacteroidota</taxon>
        <taxon>Flavobacteriia</taxon>
        <taxon>Flavobacteriales</taxon>
        <taxon>Weeksellaceae</taxon>
        <taxon>Chryseobacterium group</taxon>
        <taxon>Chryseobacterium</taxon>
    </lineage>
</organism>
<feature type="chain" id="PRO_5006203676" description="Outer membrane protein beta-barrel domain-containing protein" evidence="1">
    <location>
        <begin position="20"/>
        <end position="173"/>
    </location>
</feature>
<accession>A0A0Q3HT41</accession>
<keyword evidence="1" id="KW-0732">Signal</keyword>
<dbReference type="InterPro" id="IPR011250">
    <property type="entry name" value="OMP/PagP_B-barrel"/>
</dbReference>
<reference evidence="2 3" key="1">
    <citation type="submission" date="2015-10" db="EMBL/GenBank/DDBJ databases">
        <title>Chryseobacterium aquaticum genome.</title>
        <authorList>
            <person name="Newman J.D."/>
            <person name="Ferguson M.B."/>
            <person name="Miller J.R."/>
        </authorList>
    </citation>
    <scope>NUCLEOTIDE SEQUENCE [LARGE SCALE GENOMIC DNA]</scope>
    <source>
        <strain evidence="2 3">KCTC 12483</strain>
    </source>
</reference>
<dbReference type="AlphaFoldDB" id="A0A0Q3HT41"/>
<gene>
    <name evidence="2" type="ORF">AR438_09565</name>
</gene>
<dbReference type="OrthoDB" id="1492374at2"/>
<dbReference type="Proteomes" id="UP000051682">
    <property type="component" value="Unassembled WGS sequence"/>
</dbReference>
<proteinExistence type="predicted"/>
<name>A0A0Q3HT41_9FLAO</name>
<protein>
    <recommendedName>
        <fullName evidence="4">Outer membrane protein beta-barrel domain-containing protein</fullName>
    </recommendedName>
</protein>